<sequence length="248" mass="26532">MAAGVLRTGFVLLALGWGAACCAQAAPAAPAAETSAGSPVDDAAQEKLLQQAMEQIKAGMNADAINGPLAQVIHTYETAYAHSKQQIYCAETLPEALVYSGIASKNHKSSVVLSKPDWALAYFLRGYAYGSMNDLPHAEESLKQALALSPFNSQFLSELGDVYENEKNWPSALDTFQSAYGVADFAAPEKQTALRCVALRGQGYVLVELHKLDEATQKYNACLAISPGDQRSINELGYVKGLQAKAQK</sequence>
<dbReference type="EMBL" id="JADIKF010000038">
    <property type="protein sequence ID" value="MBM7129565.1"/>
    <property type="molecule type" value="Genomic_DNA"/>
</dbReference>
<proteinExistence type="predicted"/>
<dbReference type="Pfam" id="PF13181">
    <property type="entry name" value="TPR_8"/>
    <property type="match status" value="1"/>
</dbReference>
<accession>A0ABS2KFA9</accession>
<evidence type="ECO:0000256" key="2">
    <source>
        <dbReference type="SAM" id="SignalP"/>
    </source>
</evidence>
<organism evidence="3 4">
    <name type="scientific">Dyella mobilis</name>
    <dbReference type="NCBI Taxonomy" id="1849582"/>
    <lineage>
        <taxon>Bacteria</taxon>
        <taxon>Pseudomonadati</taxon>
        <taxon>Pseudomonadota</taxon>
        <taxon>Gammaproteobacteria</taxon>
        <taxon>Lysobacterales</taxon>
        <taxon>Rhodanobacteraceae</taxon>
        <taxon>Dyella</taxon>
    </lineage>
</organism>
<reference evidence="3" key="1">
    <citation type="submission" date="2020-10" db="EMBL/GenBank/DDBJ databases">
        <title>Phylogeny of dyella-like bacteria.</title>
        <authorList>
            <person name="Fu J."/>
        </authorList>
    </citation>
    <scope>NUCLEOTIDE SEQUENCE</scope>
    <source>
        <strain evidence="3">DHON07</strain>
    </source>
</reference>
<keyword evidence="4" id="KW-1185">Reference proteome</keyword>
<gene>
    <name evidence="3" type="ORF">ISS99_08515</name>
</gene>
<evidence type="ECO:0000313" key="3">
    <source>
        <dbReference type="EMBL" id="MBM7129565.1"/>
    </source>
</evidence>
<evidence type="ECO:0000313" key="4">
    <source>
        <dbReference type="Proteomes" id="UP001430193"/>
    </source>
</evidence>
<keyword evidence="2" id="KW-0732">Signal</keyword>
<protein>
    <recommendedName>
        <fullName evidence="5">Tetratricopeptide repeat protein</fullName>
    </recommendedName>
</protein>
<dbReference type="Proteomes" id="UP001430193">
    <property type="component" value="Unassembled WGS sequence"/>
</dbReference>
<dbReference type="SUPFAM" id="SSF48452">
    <property type="entry name" value="TPR-like"/>
    <property type="match status" value="1"/>
</dbReference>
<name>A0ABS2KFA9_9GAMM</name>
<evidence type="ECO:0008006" key="5">
    <source>
        <dbReference type="Google" id="ProtNLM"/>
    </source>
</evidence>
<dbReference type="InterPro" id="IPR011990">
    <property type="entry name" value="TPR-like_helical_dom_sf"/>
</dbReference>
<dbReference type="InterPro" id="IPR019734">
    <property type="entry name" value="TPR_rpt"/>
</dbReference>
<evidence type="ECO:0000256" key="1">
    <source>
        <dbReference type="PROSITE-ProRule" id="PRU00339"/>
    </source>
</evidence>
<dbReference type="Gene3D" id="1.25.40.10">
    <property type="entry name" value="Tetratricopeptide repeat domain"/>
    <property type="match status" value="1"/>
</dbReference>
<feature type="chain" id="PRO_5045402180" description="Tetratricopeptide repeat protein" evidence="2">
    <location>
        <begin position="26"/>
        <end position="248"/>
    </location>
</feature>
<dbReference type="SMART" id="SM00028">
    <property type="entry name" value="TPR"/>
    <property type="match status" value="3"/>
</dbReference>
<dbReference type="PROSITE" id="PS50005">
    <property type="entry name" value="TPR"/>
    <property type="match status" value="1"/>
</dbReference>
<keyword evidence="1" id="KW-0802">TPR repeat</keyword>
<comment type="caution">
    <text evidence="3">The sequence shown here is derived from an EMBL/GenBank/DDBJ whole genome shotgun (WGS) entry which is preliminary data.</text>
</comment>
<dbReference type="RefSeq" id="WP_204631183.1">
    <property type="nucleotide sequence ID" value="NZ_BSOC01000003.1"/>
</dbReference>
<dbReference type="PROSITE" id="PS51257">
    <property type="entry name" value="PROKAR_LIPOPROTEIN"/>
    <property type="match status" value="1"/>
</dbReference>
<feature type="repeat" description="TPR" evidence="1">
    <location>
        <begin position="119"/>
        <end position="152"/>
    </location>
</feature>
<feature type="signal peptide" evidence="2">
    <location>
        <begin position="1"/>
        <end position="25"/>
    </location>
</feature>